<gene>
    <name evidence="1" type="ORF">ACFP81_08615</name>
</gene>
<name>A0ABW1YGS3_9DEIO</name>
<accession>A0ABW1YGS3</accession>
<organism evidence="1 2">
    <name type="scientific">Deinococcus lacus</name>
    <dbReference type="NCBI Taxonomy" id="392561"/>
    <lineage>
        <taxon>Bacteria</taxon>
        <taxon>Thermotogati</taxon>
        <taxon>Deinococcota</taxon>
        <taxon>Deinococci</taxon>
        <taxon>Deinococcales</taxon>
        <taxon>Deinococcaceae</taxon>
        <taxon>Deinococcus</taxon>
    </lineage>
</organism>
<dbReference type="Proteomes" id="UP001596297">
    <property type="component" value="Unassembled WGS sequence"/>
</dbReference>
<evidence type="ECO:0000313" key="2">
    <source>
        <dbReference type="Proteomes" id="UP001596297"/>
    </source>
</evidence>
<dbReference type="RefSeq" id="WP_380083069.1">
    <property type="nucleotide sequence ID" value="NZ_JBHSWD010000001.1"/>
</dbReference>
<comment type="caution">
    <text evidence="1">The sequence shown here is derived from an EMBL/GenBank/DDBJ whole genome shotgun (WGS) entry which is preliminary data.</text>
</comment>
<proteinExistence type="predicted"/>
<protein>
    <submittedName>
        <fullName evidence="1">Uncharacterized protein</fullName>
    </submittedName>
</protein>
<sequence length="118" mass="13324">MGKSRKIFVEGRDLYYAVRELEGDTGALFTAQMDGKPQHRLSIRYPYFGDKYTGNALLQGLMLMPEQPERSRINLHALGLAAQLIFYALHHGWLPECGRMHLEDGGEVLGALGYRMPT</sequence>
<dbReference type="EMBL" id="JBHSWD010000001">
    <property type="protein sequence ID" value="MFC6592054.1"/>
    <property type="molecule type" value="Genomic_DNA"/>
</dbReference>
<reference evidence="2" key="1">
    <citation type="journal article" date="2019" name="Int. J. Syst. Evol. Microbiol.">
        <title>The Global Catalogue of Microorganisms (GCM) 10K type strain sequencing project: providing services to taxonomists for standard genome sequencing and annotation.</title>
        <authorList>
            <consortium name="The Broad Institute Genomics Platform"/>
            <consortium name="The Broad Institute Genome Sequencing Center for Infectious Disease"/>
            <person name="Wu L."/>
            <person name="Ma J."/>
        </authorList>
    </citation>
    <scope>NUCLEOTIDE SEQUENCE [LARGE SCALE GENOMIC DNA]</scope>
    <source>
        <strain evidence="2">CGMCC 1.15772</strain>
    </source>
</reference>
<evidence type="ECO:0000313" key="1">
    <source>
        <dbReference type="EMBL" id="MFC6592054.1"/>
    </source>
</evidence>
<keyword evidence="2" id="KW-1185">Reference proteome</keyword>